<comment type="function">
    <text evidence="7">Ligates lysine onto the cytidine present at position 34 of the AUA codon-specific tRNA(Ile) that contains the anticodon CAU, in an ATP-dependent manner. Cytidine is converted to lysidine, thus changing the amino acid specificity of the tRNA from methionine to isoleucine.</text>
</comment>
<dbReference type="RefSeq" id="WP_130451678.1">
    <property type="nucleotide sequence ID" value="NZ_SHLA01000001.1"/>
</dbReference>
<dbReference type="SUPFAM" id="SSF52402">
    <property type="entry name" value="Adenine nucleotide alpha hydrolases-like"/>
    <property type="match status" value="1"/>
</dbReference>
<evidence type="ECO:0000259" key="9">
    <source>
        <dbReference type="Pfam" id="PF09179"/>
    </source>
</evidence>
<evidence type="ECO:0000313" key="10">
    <source>
        <dbReference type="EMBL" id="RZU63254.1"/>
    </source>
</evidence>
<keyword evidence="11" id="KW-1185">Reference proteome</keyword>
<evidence type="ECO:0000256" key="5">
    <source>
        <dbReference type="ARBA" id="ARBA00022840"/>
    </source>
</evidence>
<gene>
    <name evidence="7" type="primary">tilS</name>
    <name evidence="10" type="ORF">EV380_2866</name>
</gene>
<feature type="domain" description="tRNA(Ile)-lysidine synthase substrate-binding" evidence="9">
    <location>
        <begin position="294"/>
        <end position="354"/>
    </location>
</feature>
<comment type="domain">
    <text evidence="7">The N-terminal region contains the highly conserved SGGXDS motif, predicted to be a P-loop motif involved in ATP binding.</text>
</comment>
<dbReference type="GO" id="GO:0006400">
    <property type="term" value="P:tRNA modification"/>
    <property type="evidence" value="ECO:0007669"/>
    <property type="project" value="UniProtKB-UniRule"/>
</dbReference>
<organism evidence="10 11">
    <name type="scientific">Zhihengliuella halotolerans</name>
    <dbReference type="NCBI Taxonomy" id="370736"/>
    <lineage>
        <taxon>Bacteria</taxon>
        <taxon>Bacillati</taxon>
        <taxon>Actinomycetota</taxon>
        <taxon>Actinomycetes</taxon>
        <taxon>Micrococcales</taxon>
        <taxon>Micrococcaceae</taxon>
        <taxon>Zhihengliuella</taxon>
    </lineage>
</organism>
<reference evidence="10 11" key="1">
    <citation type="submission" date="2019-02" db="EMBL/GenBank/DDBJ databases">
        <title>Sequencing the genomes of 1000 actinobacteria strains.</title>
        <authorList>
            <person name="Klenk H.-P."/>
        </authorList>
    </citation>
    <scope>NUCLEOTIDE SEQUENCE [LARGE SCALE GENOMIC DNA]</scope>
    <source>
        <strain evidence="10 11">DSM 17364</strain>
    </source>
</reference>
<dbReference type="SUPFAM" id="SSF82829">
    <property type="entry name" value="MesJ substrate recognition domain-like"/>
    <property type="match status" value="1"/>
</dbReference>
<dbReference type="InterPro" id="IPR012094">
    <property type="entry name" value="tRNA_Ile_lys_synt"/>
</dbReference>
<dbReference type="NCBIfam" id="TIGR02432">
    <property type="entry name" value="lysidine_TilS_N"/>
    <property type="match status" value="1"/>
</dbReference>
<evidence type="ECO:0000256" key="3">
    <source>
        <dbReference type="ARBA" id="ARBA00022694"/>
    </source>
</evidence>
<dbReference type="CDD" id="cd01992">
    <property type="entry name" value="TilS_N"/>
    <property type="match status" value="1"/>
</dbReference>
<evidence type="ECO:0000256" key="2">
    <source>
        <dbReference type="ARBA" id="ARBA00022598"/>
    </source>
</evidence>
<name>A0A4Q8AG59_9MICC</name>
<accession>A0A4Q8AG59</accession>
<feature type="binding site" evidence="7">
    <location>
        <begin position="58"/>
        <end position="63"/>
    </location>
    <ligand>
        <name>ATP</name>
        <dbReference type="ChEBI" id="CHEBI:30616"/>
    </ligand>
</feature>
<evidence type="ECO:0000313" key="11">
    <source>
        <dbReference type="Proteomes" id="UP000292685"/>
    </source>
</evidence>
<dbReference type="AlphaFoldDB" id="A0A4Q8AG59"/>
<dbReference type="PANTHER" id="PTHR43033">
    <property type="entry name" value="TRNA(ILE)-LYSIDINE SYNTHASE-RELATED"/>
    <property type="match status" value="1"/>
</dbReference>
<dbReference type="InterPro" id="IPR014729">
    <property type="entry name" value="Rossmann-like_a/b/a_fold"/>
</dbReference>
<keyword evidence="4 7" id="KW-0547">Nucleotide-binding</keyword>
<dbReference type="Proteomes" id="UP000292685">
    <property type="component" value="Unassembled WGS sequence"/>
</dbReference>
<dbReference type="EC" id="6.3.4.19" evidence="7"/>
<comment type="subcellular location">
    <subcellularLocation>
        <location evidence="7">Cytoplasm</location>
    </subcellularLocation>
</comment>
<dbReference type="Gene3D" id="1.20.59.20">
    <property type="match status" value="1"/>
</dbReference>
<sequence length="379" mass="38483">MGGRLPPQLAAARRAVLAAVSAWRDAGFPGASVASRYDDAAADAPAPESSPHVLLAVSGGADSMALAATAAFLVHASHFGASAVLVDHGLQPGSADAVAAAAERVRAMGLSAVVVRASVPEPGTEEQARHARYRELEAAAAEIEAETGRPVAILTGHTLSDQAEQVLLGLARGSGTRSVAGIPAARGRVLRPFLGVSGAGSRAEGLWRADTEFVCAHESIEVWDDPTNAERDALRNRVRLDVLPALEEHLGPGFAASLARTAGLAAADADHLDALAGEAYAGAVVRDGPGVVVLDLASVRALPAALGRRVLRSAAQAAGGEAPTYERTLALERLVAGAGSAGPVQLAGHVVARRLRDGRGHGHAGPILLVQAARGIIEG</sequence>
<keyword evidence="2 7" id="KW-0436">Ligase</keyword>
<comment type="similarity">
    <text evidence="7">Belongs to the tRNA(Ile)-lysidine synthase family.</text>
</comment>
<dbReference type="OrthoDB" id="5244702at2"/>
<dbReference type="PANTHER" id="PTHR43033:SF1">
    <property type="entry name" value="TRNA(ILE)-LYSIDINE SYNTHASE-RELATED"/>
    <property type="match status" value="1"/>
</dbReference>
<evidence type="ECO:0000256" key="4">
    <source>
        <dbReference type="ARBA" id="ARBA00022741"/>
    </source>
</evidence>
<dbReference type="Pfam" id="PF01171">
    <property type="entry name" value="ATP_bind_3"/>
    <property type="match status" value="1"/>
</dbReference>
<evidence type="ECO:0000259" key="8">
    <source>
        <dbReference type="Pfam" id="PF01171"/>
    </source>
</evidence>
<dbReference type="Pfam" id="PF09179">
    <property type="entry name" value="TilS"/>
    <property type="match status" value="1"/>
</dbReference>
<keyword evidence="3 7" id="KW-0819">tRNA processing</keyword>
<evidence type="ECO:0000256" key="7">
    <source>
        <dbReference type="HAMAP-Rule" id="MF_01161"/>
    </source>
</evidence>
<dbReference type="InterPro" id="IPR012795">
    <property type="entry name" value="tRNA_Ile_lys_synt_N"/>
</dbReference>
<proteinExistence type="inferred from homology"/>
<feature type="domain" description="tRNA(Ile)-lysidine/2-thiocytidine synthase N-terminal" evidence="8">
    <location>
        <begin position="52"/>
        <end position="239"/>
    </location>
</feature>
<evidence type="ECO:0000256" key="6">
    <source>
        <dbReference type="ARBA" id="ARBA00048539"/>
    </source>
</evidence>
<keyword evidence="5 7" id="KW-0067">ATP-binding</keyword>
<dbReference type="EMBL" id="SHLA01000001">
    <property type="protein sequence ID" value="RZU63254.1"/>
    <property type="molecule type" value="Genomic_DNA"/>
</dbReference>
<comment type="catalytic activity">
    <reaction evidence="6 7">
        <text>cytidine(34) in tRNA(Ile2) + L-lysine + ATP = lysidine(34) in tRNA(Ile2) + AMP + diphosphate + H(+)</text>
        <dbReference type="Rhea" id="RHEA:43744"/>
        <dbReference type="Rhea" id="RHEA-COMP:10625"/>
        <dbReference type="Rhea" id="RHEA-COMP:10670"/>
        <dbReference type="ChEBI" id="CHEBI:15378"/>
        <dbReference type="ChEBI" id="CHEBI:30616"/>
        <dbReference type="ChEBI" id="CHEBI:32551"/>
        <dbReference type="ChEBI" id="CHEBI:33019"/>
        <dbReference type="ChEBI" id="CHEBI:82748"/>
        <dbReference type="ChEBI" id="CHEBI:83665"/>
        <dbReference type="ChEBI" id="CHEBI:456215"/>
        <dbReference type="EC" id="6.3.4.19"/>
    </reaction>
</comment>
<dbReference type="GO" id="GO:0032267">
    <property type="term" value="F:tRNA(Ile)-lysidine synthase activity"/>
    <property type="evidence" value="ECO:0007669"/>
    <property type="project" value="UniProtKB-EC"/>
</dbReference>
<keyword evidence="1 7" id="KW-0963">Cytoplasm</keyword>
<comment type="caution">
    <text evidence="10">The sequence shown here is derived from an EMBL/GenBank/DDBJ whole genome shotgun (WGS) entry which is preliminary data.</text>
</comment>
<dbReference type="Gene3D" id="3.40.50.620">
    <property type="entry name" value="HUPs"/>
    <property type="match status" value="1"/>
</dbReference>
<evidence type="ECO:0000256" key="1">
    <source>
        <dbReference type="ARBA" id="ARBA00022490"/>
    </source>
</evidence>
<protein>
    <recommendedName>
        <fullName evidence="7">tRNA(Ile)-lysidine synthase</fullName>
        <ecNumber evidence="7">6.3.4.19</ecNumber>
    </recommendedName>
    <alternativeName>
        <fullName evidence="7">tRNA(Ile)-2-lysyl-cytidine synthase</fullName>
    </alternativeName>
    <alternativeName>
        <fullName evidence="7">tRNA(Ile)-lysidine synthetase</fullName>
    </alternativeName>
</protein>
<dbReference type="GO" id="GO:0005524">
    <property type="term" value="F:ATP binding"/>
    <property type="evidence" value="ECO:0007669"/>
    <property type="project" value="UniProtKB-UniRule"/>
</dbReference>
<dbReference type="InterPro" id="IPR011063">
    <property type="entry name" value="TilS/TtcA_N"/>
</dbReference>
<dbReference type="GO" id="GO:0005737">
    <property type="term" value="C:cytoplasm"/>
    <property type="evidence" value="ECO:0007669"/>
    <property type="project" value="UniProtKB-SubCell"/>
</dbReference>
<dbReference type="HAMAP" id="MF_01161">
    <property type="entry name" value="tRNA_Ile_lys_synt"/>
    <property type="match status" value="1"/>
</dbReference>
<dbReference type="InterPro" id="IPR015262">
    <property type="entry name" value="tRNA_Ile_lys_synt_subst-bd"/>
</dbReference>